<dbReference type="AlphaFoldDB" id="A0A6G8PXM9"/>
<protein>
    <recommendedName>
        <fullName evidence="2">Bacterial bifunctional deaminase-reductase C-terminal domain-containing protein</fullName>
    </recommendedName>
</protein>
<dbReference type="InterPro" id="IPR002734">
    <property type="entry name" value="RibDG_C"/>
</dbReference>
<dbReference type="GO" id="GO:0008703">
    <property type="term" value="F:5-amino-6-(5-phosphoribosylamino)uracil reductase activity"/>
    <property type="evidence" value="ECO:0007669"/>
    <property type="project" value="InterPro"/>
</dbReference>
<sequence>MLRGRGVEVVTAPGARAGDGPRLRAGRAGAAGRPRRARGGGGETVGRFVREGLADKLTVFYAPKVLGSGGTPLMGSLAVDAVGRAPGFRVDEVERFGEDVALTLYPARTEES</sequence>
<feature type="domain" description="Bacterial bifunctional deaminase-reductase C-terminal" evidence="2">
    <location>
        <begin position="40"/>
        <end position="102"/>
    </location>
</feature>
<dbReference type="GO" id="GO:0009231">
    <property type="term" value="P:riboflavin biosynthetic process"/>
    <property type="evidence" value="ECO:0007669"/>
    <property type="project" value="InterPro"/>
</dbReference>
<accession>A0A6G8PXM9</accession>
<gene>
    <name evidence="3" type="ORF">GBA65_11010</name>
</gene>
<dbReference type="KEGG" id="rmar:GBA65_11010"/>
<keyword evidence="4" id="KW-1185">Reference proteome</keyword>
<dbReference type="RefSeq" id="WP_166396626.1">
    <property type="nucleotide sequence ID" value="NZ_CP045121.1"/>
</dbReference>
<reference evidence="3 4" key="1">
    <citation type="submission" date="2019-10" db="EMBL/GenBank/DDBJ databases">
        <title>Rubrobacter sp nov SCSIO 52915 isolated from a deep-sea sediment in the South China Sea.</title>
        <authorList>
            <person name="Chen R.W."/>
        </authorList>
    </citation>
    <scope>NUCLEOTIDE SEQUENCE [LARGE SCALE GENOMIC DNA]</scope>
    <source>
        <strain evidence="3 4">SCSIO 52915</strain>
    </source>
</reference>
<dbReference type="EMBL" id="CP045121">
    <property type="protein sequence ID" value="QIN78963.1"/>
    <property type="molecule type" value="Genomic_DNA"/>
</dbReference>
<dbReference type="InterPro" id="IPR024072">
    <property type="entry name" value="DHFR-like_dom_sf"/>
</dbReference>
<proteinExistence type="predicted"/>
<evidence type="ECO:0000313" key="3">
    <source>
        <dbReference type="EMBL" id="QIN78963.1"/>
    </source>
</evidence>
<feature type="region of interest" description="Disordered" evidence="1">
    <location>
        <begin position="1"/>
        <end position="44"/>
    </location>
</feature>
<evidence type="ECO:0000313" key="4">
    <source>
        <dbReference type="Proteomes" id="UP000502706"/>
    </source>
</evidence>
<name>A0A6G8PXM9_9ACTN</name>
<organism evidence="3 4">
    <name type="scientific">Rubrobacter marinus</name>
    <dbReference type="NCBI Taxonomy" id="2653852"/>
    <lineage>
        <taxon>Bacteria</taxon>
        <taxon>Bacillati</taxon>
        <taxon>Actinomycetota</taxon>
        <taxon>Rubrobacteria</taxon>
        <taxon>Rubrobacterales</taxon>
        <taxon>Rubrobacteraceae</taxon>
        <taxon>Rubrobacter</taxon>
    </lineage>
</organism>
<dbReference type="SUPFAM" id="SSF53597">
    <property type="entry name" value="Dihydrofolate reductase-like"/>
    <property type="match status" value="1"/>
</dbReference>
<evidence type="ECO:0000256" key="1">
    <source>
        <dbReference type="SAM" id="MobiDB-lite"/>
    </source>
</evidence>
<dbReference type="Pfam" id="PF01872">
    <property type="entry name" value="RibD_C"/>
    <property type="match status" value="1"/>
</dbReference>
<dbReference type="Proteomes" id="UP000502706">
    <property type="component" value="Chromosome"/>
</dbReference>
<evidence type="ECO:0000259" key="2">
    <source>
        <dbReference type="Pfam" id="PF01872"/>
    </source>
</evidence>
<dbReference type="Gene3D" id="3.40.430.10">
    <property type="entry name" value="Dihydrofolate Reductase, subunit A"/>
    <property type="match status" value="1"/>
</dbReference>